<feature type="signal peptide" evidence="1">
    <location>
        <begin position="1"/>
        <end position="25"/>
    </location>
</feature>
<dbReference type="KEGG" id="bih:BIP78_0505"/>
<dbReference type="InterPro" id="IPR013783">
    <property type="entry name" value="Ig-like_fold"/>
</dbReference>
<keyword evidence="1" id="KW-0732">Signal</keyword>
<sequence>MRTKTLLVGCALAALVLGGCTPKFQAVPPEALFAIRPSVGVAPLNVVCDGSLSFSERGKLVEYIWDFGDGTRALGPIVSHTYRRGGIYRVTLEVFDDQGQSSRRVSQVEVQFAPPMASFSYAPWRPGTGETIWFDASTSTSPNGAIVEYRWSFGNGDWDVGQRVGYMYWYGGAYPVTLTIVDEAGAVASVTQVIEIQGGPGCYTGR</sequence>
<gene>
    <name evidence="3" type="ORF">BIP78_0505</name>
</gene>
<organism evidence="3 4">
    <name type="scientific">Bipolaricaulis sibiricus</name>
    <dbReference type="NCBI Taxonomy" id="2501609"/>
    <lineage>
        <taxon>Bacteria</taxon>
        <taxon>Candidatus Bipolaricaulota</taxon>
        <taxon>Candidatus Bipolaricaulia</taxon>
        <taxon>Candidatus Bipolaricaulales</taxon>
        <taxon>Candidatus Bipolaricaulaceae</taxon>
        <taxon>Candidatus Bipolaricaulis</taxon>
    </lineage>
</organism>
<dbReference type="PROSITE" id="PS51257">
    <property type="entry name" value="PROKAR_LIPOPROTEIN"/>
    <property type="match status" value="1"/>
</dbReference>
<dbReference type="InterPro" id="IPR035986">
    <property type="entry name" value="PKD_dom_sf"/>
</dbReference>
<dbReference type="InterPro" id="IPR022409">
    <property type="entry name" value="PKD/Chitinase_dom"/>
</dbReference>
<feature type="chain" id="PRO_5019186462" description="PKD domain-containing protein" evidence="1">
    <location>
        <begin position="26"/>
        <end position="206"/>
    </location>
</feature>
<feature type="domain" description="PKD" evidence="2">
    <location>
        <begin position="29"/>
        <end position="111"/>
    </location>
</feature>
<protein>
    <recommendedName>
        <fullName evidence="2">PKD domain-containing protein</fullName>
    </recommendedName>
</protein>
<dbReference type="PROSITE" id="PS50093">
    <property type="entry name" value="PKD"/>
    <property type="match status" value="2"/>
</dbReference>
<dbReference type="SUPFAM" id="SSF49299">
    <property type="entry name" value="PKD domain"/>
    <property type="match status" value="2"/>
</dbReference>
<dbReference type="EMBL" id="CP034928">
    <property type="protein sequence ID" value="QAA76271.1"/>
    <property type="molecule type" value="Genomic_DNA"/>
</dbReference>
<evidence type="ECO:0000313" key="4">
    <source>
        <dbReference type="Proteomes" id="UP000287233"/>
    </source>
</evidence>
<evidence type="ECO:0000313" key="3">
    <source>
        <dbReference type="EMBL" id="QAA76271.1"/>
    </source>
</evidence>
<dbReference type="Pfam" id="PF18911">
    <property type="entry name" value="PKD_4"/>
    <property type="match status" value="2"/>
</dbReference>
<proteinExistence type="predicted"/>
<dbReference type="CDD" id="cd00146">
    <property type="entry name" value="PKD"/>
    <property type="match status" value="2"/>
</dbReference>
<dbReference type="Gene3D" id="2.60.40.10">
    <property type="entry name" value="Immunoglobulins"/>
    <property type="match status" value="2"/>
</dbReference>
<name>A0A410FTI9_BIPS1</name>
<reference evidence="4" key="1">
    <citation type="submission" date="2018-12" db="EMBL/GenBank/DDBJ databases">
        <title>Complete genome sequence of an uncultured bacterium of the candidate phylum Bipolaricaulota.</title>
        <authorList>
            <person name="Kadnikov V.V."/>
            <person name="Mardanov A.V."/>
            <person name="Beletsky A.V."/>
            <person name="Frank Y.A."/>
            <person name="Karnachuk O.V."/>
            <person name="Ravin N.V."/>
        </authorList>
    </citation>
    <scope>NUCLEOTIDE SEQUENCE [LARGE SCALE GENOMIC DNA]</scope>
</reference>
<accession>A0A410FTI9</accession>
<dbReference type="AlphaFoldDB" id="A0A410FTI9"/>
<dbReference type="Proteomes" id="UP000287233">
    <property type="component" value="Chromosome"/>
</dbReference>
<evidence type="ECO:0000256" key="1">
    <source>
        <dbReference type="SAM" id="SignalP"/>
    </source>
</evidence>
<evidence type="ECO:0000259" key="2">
    <source>
        <dbReference type="PROSITE" id="PS50093"/>
    </source>
</evidence>
<dbReference type="InterPro" id="IPR000601">
    <property type="entry name" value="PKD_dom"/>
</dbReference>
<feature type="domain" description="PKD" evidence="2">
    <location>
        <begin position="115"/>
        <end position="197"/>
    </location>
</feature>
<dbReference type="SMART" id="SM00089">
    <property type="entry name" value="PKD"/>
    <property type="match status" value="2"/>
</dbReference>